<reference evidence="2 3" key="1">
    <citation type="submission" date="2017-10" db="EMBL/GenBank/DDBJ databases">
        <title>Genome of an Actinobacterium that displays light-enhanced growth.</title>
        <authorList>
            <person name="Maresca J.A."/>
            <person name="Hempel P."/>
            <person name="Shevchenko O."/>
            <person name="Miller K.J."/>
            <person name="Hahn M.W."/>
        </authorList>
    </citation>
    <scope>NUCLEOTIDE SEQUENCE [LARGE SCALE GENOMIC DNA]</scope>
    <source>
        <strain evidence="2 3">MWH-Mo1</strain>
    </source>
</reference>
<feature type="transmembrane region" description="Helical" evidence="1">
    <location>
        <begin position="49"/>
        <end position="71"/>
    </location>
</feature>
<proteinExistence type="predicted"/>
<evidence type="ECO:0000313" key="2">
    <source>
        <dbReference type="EMBL" id="AWR21944.1"/>
    </source>
</evidence>
<keyword evidence="3" id="KW-1185">Reference proteome</keyword>
<keyword evidence="1" id="KW-0812">Transmembrane</keyword>
<organism evidence="2 3">
    <name type="scientific">Aurantimicrobium photophilum</name>
    <dbReference type="NCBI Taxonomy" id="1987356"/>
    <lineage>
        <taxon>Bacteria</taxon>
        <taxon>Bacillati</taxon>
        <taxon>Actinomycetota</taxon>
        <taxon>Actinomycetes</taxon>
        <taxon>Micrococcales</taxon>
        <taxon>Microbacteriaceae</taxon>
        <taxon>Aurantimicrobium</taxon>
    </lineage>
</organism>
<gene>
    <name evidence="2" type="ORF">AURMO_01354</name>
</gene>
<name>A0A2Z3S0Y3_9MICO</name>
<sequence>MAKQRTFWPHEKPGKVALRFAVAAFLLWLVLPMITSAFRETVPLTDTWVMPFIGVVGVGIAAAVNLFTYVFNRQRSVMNLIAMSLTVAFTVLRQRSLSVKVSQGFSSALSPGLKSPMFSTA</sequence>
<dbReference type="AlphaFoldDB" id="A0A2Z3S0Y3"/>
<dbReference type="KEGG" id="aum:AURMO_01354"/>
<dbReference type="RefSeq" id="WP_110234264.1">
    <property type="nucleotide sequence ID" value="NZ_CP023994.1"/>
</dbReference>
<protein>
    <submittedName>
        <fullName evidence="2">Uncharacterized protein</fullName>
    </submittedName>
</protein>
<dbReference type="EMBL" id="CP023994">
    <property type="protein sequence ID" value="AWR21944.1"/>
    <property type="molecule type" value="Genomic_DNA"/>
</dbReference>
<keyword evidence="1" id="KW-1133">Transmembrane helix</keyword>
<evidence type="ECO:0000256" key="1">
    <source>
        <dbReference type="SAM" id="Phobius"/>
    </source>
</evidence>
<accession>A0A2Z3S0Y3</accession>
<keyword evidence="1" id="KW-0472">Membrane</keyword>
<evidence type="ECO:0000313" key="3">
    <source>
        <dbReference type="Proteomes" id="UP000246894"/>
    </source>
</evidence>
<dbReference type="OrthoDB" id="5120039at2"/>
<dbReference type="Proteomes" id="UP000246894">
    <property type="component" value="Chromosome"/>
</dbReference>